<organism evidence="9">
    <name type="scientific">Amphimedon queenslandica</name>
    <name type="common">Sponge</name>
    <dbReference type="NCBI Taxonomy" id="400682"/>
    <lineage>
        <taxon>Eukaryota</taxon>
        <taxon>Metazoa</taxon>
        <taxon>Porifera</taxon>
        <taxon>Demospongiae</taxon>
        <taxon>Heteroscleromorpha</taxon>
        <taxon>Haplosclerida</taxon>
        <taxon>Niphatidae</taxon>
        <taxon>Amphimedon</taxon>
    </lineage>
</organism>
<evidence type="ECO:0000313" key="9">
    <source>
        <dbReference type="EnsemblMetazoa" id="Aqu2.1.02294_001"/>
    </source>
</evidence>
<dbReference type="Pfam" id="PF00078">
    <property type="entry name" value="RVT_1"/>
    <property type="match status" value="1"/>
</dbReference>
<dbReference type="CDD" id="cd01647">
    <property type="entry name" value="RT_LTR"/>
    <property type="match status" value="1"/>
</dbReference>
<dbReference type="SUPFAM" id="SSF56672">
    <property type="entry name" value="DNA/RNA polymerases"/>
    <property type="match status" value="1"/>
</dbReference>
<proteinExistence type="predicted"/>
<keyword evidence="2" id="KW-0808">Transferase</keyword>
<dbReference type="InterPro" id="IPR043502">
    <property type="entry name" value="DNA/RNA_pol_sf"/>
</dbReference>
<evidence type="ECO:0000256" key="5">
    <source>
        <dbReference type="ARBA" id="ARBA00022759"/>
    </source>
</evidence>
<evidence type="ECO:0000256" key="7">
    <source>
        <dbReference type="ARBA" id="ARBA00022918"/>
    </source>
</evidence>
<dbReference type="PROSITE" id="PS50878">
    <property type="entry name" value="RT_POL"/>
    <property type="match status" value="1"/>
</dbReference>
<dbReference type="GO" id="GO:0004519">
    <property type="term" value="F:endonuclease activity"/>
    <property type="evidence" value="ECO:0007669"/>
    <property type="project" value="UniProtKB-KW"/>
</dbReference>
<evidence type="ECO:0000259" key="8">
    <source>
        <dbReference type="PROSITE" id="PS50878"/>
    </source>
</evidence>
<evidence type="ECO:0000256" key="6">
    <source>
        <dbReference type="ARBA" id="ARBA00022801"/>
    </source>
</evidence>
<dbReference type="FunFam" id="3.30.70.270:FF:000164">
    <property type="match status" value="1"/>
</dbReference>
<dbReference type="GO" id="GO:0008233">
    <property type="term" value="F:peptidase activity"/>
    <property type="evidence" value="ECO:0007669"/>
    <property type="project" value="UniProtKB-KW"/>
</dbReference>
<protein>
    <recommendedName>
        <fullName evidence="8">Reverse transcriptase domain-containing protein</fullName>
    </recommendedName>
</protein>
<dbReference type="InterPro" id="IPR043128">
    <property type="entry name" value="Rev_trsase/Diguanyl_cyclase"/>
</dbReference>
<dbReference type="EnsemblMetazoa" id="Aqu2.1.02294_001">
    <property type="protein sequence ID" value="Aqu2.1.02294_001"/>
    <property type="gene ID" value="Aqu2.1.02294"/>
</dbReference>
<dbReference type="PANTHER" id="PTHR37984">
    <property type="entry name" value="PROTEIN CBG26694"/>
    <property type="match status" value="1"/>
</dbReference>
<evidence type="ECO:0000256" key="3">
    <source>
        <dbReference type="ARBA" id="ARBA00022695"/>
    </source>
</evidence>
<sequence>MQHNRLIDSNTRLEVKGQPASQPALCLTLLPSSPQNAFEAILKDYPAVLQTSPQQPVKHTITHHIQTTGPPIHSATRRLPPVKLEAAKKEFNHMLQLGIIRPSSSSWSSPLHMVPKKTGDWRPCGDYRSLNACTILDRYLIPHIHDFSSSLHGKSIFSKLDLIQAYHQIPTEPKDIPKTAITTPFGLFEFVRMPFGLRNAAQSFQKFMDQVLRDLDFAYAYIDDVLLASSSHDEHVTHLHMVLRRFSEHGIVINPNKCEFGVPQITFLGHLVNSRGIRPLPDKVEALRSFPRPSTPRKLRKRQSKGEIQWTEEATTTFNSIKEALVEATLLFHPIASAPLQQMPQTQLWEQYYSNKSKVVGSP</sequence>
<dbReference type="InterPro" id="IPR050951">
    <property type="entry name" value="Retrovirus_Pol_polyprotein"/>
</dbReference>
<feature type="domain" description="Reverse transcriptase" evidence="8">
    <location>
        <begin position="95"/>
        <end position="272"/>
    </location>
</feature>
<accession>A0A1X7SJQ6</accession>
<evidence type="ECO:0000256" key="1">
    <source>
        <dbReference type="ARBA" id="ARBA00022670"/>
    </source>
</evidence>
<keyword evidence="6" id="KW-0378">Hydrolase</keyword>
<dbReference type="eggNOG" id="KOG0017">
    <property type="taxonomic scope" value="Eukaryota"/>
</dbReference>
<dbReference type="InParanoid" id="A0A1X7SJQ6"/>
<evidence type="ECO:0000256" key="4">
    <source>
        <dbReference type="ARBA" id="ARBA00022722"/>
    </source>
</evidence>
<name>A0A1X7SJQ6_AMPQE</name>
<keyword evidence="4" id="KW-0540">Nuclease</keyword>
<dbReference type="AlphaFoldDB" id="A0A1X7SJQ6"/>
<dbReference type="Gene3D" id="3.30.70.270">
    <property type="match status" value="1"/>
</dbReference>
<dbReference type="GO" id="GO:0006508">
    <property type="term" value="P:proteolysis"/>
    <property type="evidence" value="ECO:0007669"/>
    <property type="project" value="UniProtKB-KW"/>
</dbReference>
<dbReference type="PANTHER" id="PTHR37984:SF5">
    <property type="entry name" value="PROTEIN NYNRIN-LIKE"/>
    <property type="match status" value="1"/>
</dbReference>
<evidence type="ECO:0000256" key="2">
    <source>
        <dbReference type="ARBA" id="ARBA00022679"/>
    </source>
</evidence>
<reference evidence="9" key="1">
    <citation type="submission" date="2017-05" db="UniProtKB">
        <authorList>
            <consortium name="EnsemblMetazoa"/>
        </authorList>
    </citation>
    <scope>IDENTIFICATION</scope>
</reference>
<dbReference type="FunFam" id="3.10.10.10:FF:000007">
    <property type="entry name" value="Retrovirus-related Pol polyprotein from transposon 17.6-like Protein"/>
    <property type="match status" value="1"/>
</dbReference>
<dbReference type="OrthoDB" id="10051637at2759"/>
<dbReference type="GO" id="GO:0003964">
    <property type="term" value="F:RNA-directed DNA polymerase activity"/>
    <property type="evidence" value="ECO:0007669"/>
    <property type="project" value="UniProtKB-KW"/>
</dbReference>
<keyword evidence="7" id="KW-0695">RNA-directed DNA polymerase</keyword>
<dbReference type="InterPro" id="IPR000477">
    <property type="entry name" value="RT_dom"/>
</dbReference>
<keyword evidence="1" id="KW-0645">Protease</keyword>
<keyword evidence="5" id="KW-0255">Endonuclease</keyword>
<keyword evidence="3" id="KW-0548">Nucleotidyltransferase</keyword>
<dbReference type="Gene3D" id="3.10.10.10">
    <property type="entry name" value="HIV Type 1 Reverse Transcriptase, subunit A, domain 1"/>
    <property type="match status" value="1"/>
</dbReference>